<evidence type="ECO:0000256" key="1">
    <source>
        <dbReference type="SAM" id="MobiDB-lite"/>
    </source>
</evidence>
<evidence type="ECO:0000256" key="2">
    <source>
        <dbReference type="SAM" id="Phobius"/>
    </source>
</evidence>
<dbReference type="Pfam" id="PF21002">
    <property type="entry name" value="TMEM106_N"/>
    <property type="match status" value="1"/>
</dbReference>
<dbReference type="InterPro" id="IPR009790">
    <property type="entry name" value="TMEM106"/>
</dbReference>
<dbReference type="PANTHER" id="PTHR28556:SF4">
    <property type="entry name" value="TRANSMEMBRANE PROTEIN 106A"/>
    <property type="match status" value="1"/>
</dbReference>
<protein>
    <submittedName>
        <fullName evidence="5">Transmembrane protein 106B</fullName>
    </submittedName>
</protein>
<reference evidence="4" key="2">
    <citation type="submission" date="2014-05" db="EMBL/GenBank/DDBJ databases">
        <title>The genome and life-stage specific transcriptomes of Globodera pallida elucidate key aspects of plant parasitism by a cyst nematode.</title>
        <authorList>
            <person name="Cotton J.A."/>
            <person name="Lilley C.J."/>
            <person name="Jones L.M."/>
            <person name="Kikuchi T."/>
            <person name="Reid A.J."/>
            <person name="Thorpe P."/>
            <person name="Tsai I.J."/>
            <person name="Beasley H."/>
            <person name="Blok V."/>
            <person name="Cock P.J.A."/>
            <person name="Van den Akker S.E."/>
            <person name="Holroyd N."/>
            <person name="Hunt M."/>
            <person name="Mantelin S."/>
            <person name="Naghra H."/>
            <person name="Pain A."/>
            <person name="Palomares-Rius J.E."/>
            <person name="Zarowiecki M."/>
            <person name="Berriman M."/>
            <person name="Jones J.T."/>
            <person name="Urwin P.E."/>
        </authorList>
    </citation>
    <scope>NUCLEOTIDE SEQUENCE [LARGE SCALE GENOMIC DNA]</scope>
    <source>
        <strain evidence="4">Lindley</strain>
    </source>
</reference>
<dbReference type="PANTHER" id="PTHR28556">
    <property type="entry name" value="TRANSMEMBRANE PROTEIN 106B"/>
    <property type="match status" value="1"/>
</dbReference>
<keyword evidence="2" id="KW-1133">Transmembrane helix</keyword>
<proteinExistence type="predicted"/>
<dbReference type="AlphaFoldDB" id="A0A183CA85"/>
<reference evidence="5" key="3">
    <citation type="submission" date="2016-06" db="UniProtKB">
        <authorList>
            <consortium name="WormBaseParasite"/>
        </authorList>
    </citation>
    <scope>IDENTIFICATION</scope>
</reference>
<evidence type="ECO:0000313" key="5">
    <source>
        <dbReference type="WBParaSite" id="GPLIN_000978500"/>
    </source>
</evidence>
<feature type="region of interest" description="Disordered" evidence="1">
    <location>
        <begin position="47"/>
        <end position="70"/>
    </location>
</feature>
<evidence type="ECO:0000259" key="3">
    <source>
        <dbReference type="Pfam" id="PF21002"/>
    </source>
</evidence>
<dbReference type="InterPro" id="IPR048511">
    <property type="entry name" value="TMEM106_N"/>
</dbReference>
<dbReference type="Proteomes" id="UP000050741">
    <property type="component" value="Unassembled WGS sequence"/>
</dbReference>
<keyword evidence="4" id="KW-1185">Reference proteome</keyword>
<feature type="transmembrane region" description="Helical" evidence="2">
    <location>
        <begin position="118"/>
        <end position="140"/>
    </location>
</feature>
<feature type="domain" description="Transmembrane protein 106 N-terminal" evidence="3">
    <location>
        <begin position="62"/>
        <end position="117"/>
    </location>
</feature>
<name>A0A183CA85_GLOPA</name>
<sequence length="243" mass="26638">MSHVTPAYGQLSAEMANTKQPFAAMCARCKRMRSALNRLVFGGRARASDDEGEEDTAPFAGEGSSRSASTVSDYTELHRGSVPCPSCKGTGLIPKELESTLVALIPVNDERLKPKKTWLVVSAWVLFCMFIGVCLLFLLMPRTVMLSSDRTPVEVVNVTDHNESLSFIDFNFLNHINVTSGNYIPVDLTKLSVTIVSRFQPWSTDIVGTGKNVTISALMPLVLYRSTREVAFNNSVTLKDVVA</sequence>
<keyword evidence="2" id="KW-0812">Transmembrane</keyword>
<evidence type="ECO:0000313" key="4">
    <source>
        <dbReference type="Proteomes" id="UP000050741"/>
    </source>
</evidence>
<reference evidence="4" key="1">
    <citation type="submission" date="2013-12" db="EMBL/GenBank/DDBJ databases">
        <authorList>
            <person name="Aslett M."/>
        </authorList>
    </citation>
    <scope>NUCLEOTIDE SEQUENCE [LARGE SCALE GENOMIC DNA]</scope>
    <source>
        <strain evidence="4">Lindley</strain>
    </source>
</reference>
<keyword evidence="2" id="KW-0472">Membrane</keyword>
<accession>A0A183CA85</accession>
<dbReference type="WBParaSite" id="GPLIN_000978500">
    <property type="protein sequence ID" value="GPLIN_000978500"/>
    <property type="gene ID" value="GPLIN_000978500"/>
</dbReference>
<organism evidence="4 5">
    <name type="scientific">Globodera pallida</name>
    <name type="common">Potato cyst nematode worm</name>
    <name type="synonym">Heterodera pallida</name>
    <dbReference type="NCBI Taxonomy" id="36090"/>
    <lineage>
        <taxon>Eukaryota</taxon>
        <taxon>Metazoa</taxon>
        <taxon>Ecdysozoa</taxon>
        <taxon>Nematoda</taxon>
        <taxon>Chromadorea</taxon>
        <taxon>Rhabditida</taxon>
        <taxon>Tylenchina</taxon>
        <taxon>Tylenchomorpha</taxon>
        <taxon>Tylenchoidea</taxon>
        <taxon>Heteroderidae</taxon>
        <taxon>Heteroderinae</taxon>
        <taxon>Globodera</taxon>
    </lineage>
</organism>